<evidence type="ECO:0000259" key="1">
    <source>
        <dbReference type="Pfam" id="PF12680"/>
    </source>
</evidence>
<dbReference type="AlphaFoldDB" id="A0A1H3L514"/>
<protein>
    <submittedName>
        <fullName evidence="2">Limonene-1,2-epoxide hydrolase</fullName>
    </submittedName>
</protein>
<accession>A0A1H3L514</accession>
<keyword evidence="3" id="KW-1185">Reference proteome</keyword>
<dbReference type="GO" id="GO:0016787">
    <property type="term" value="F:hydrolase activity"/>
    <property type="evidence" value="ECO:0007669"/>
    <property type="project" value="UniProtKB-KW"/>
</dbReference>
<dbReference type="Pfam" id="PF12680">
    <property type="entry name" value="SnoaL_2"/>
    <property type="match status" value="1"/>
</dbReference>
<dbReference type="Gene3D" id="3.10.450.50">
    <property type="match status" value="1"/>
</dbReference>
<evidence type="ECO:0000313" key="2">
    <source>
        <dbReference type="EMBL" id="SDY59289.1"/>
    </source>
</evidence>
<dbReference type="InterPro" id="IPR032710">
    <property type="entry name" value="NTF2-like_dom_sf"/>
</dbReference>
<sequence>MDPTFLYLQVHFSFSTLNRMANDNDTLVRRFLAAFNTKNADELAPYLHPEVVFHSYGDDEVRGRDAVVGLWKGVFESFERVEFETVHQAVNGDVVIAEQIHGLALPGGPLAPVMNMAVYEIEDGRIIAWRDYTNPVKARELLTA</sequence>
<keyword evidence="2" id="KW-0378">Hydrolase</keyword>
<feature type="domain" description="SnoaL-like" evidence="1">
    <location>
        <begin position="28"/>
        <end position="128"/>
    </location>
</feature>
<organism evidence="2 3">
    <name type="scientific">Saccharopolyspora shandongensis</name>
    <dbReference type="NCBI Taxonomy" id="418495"/>
    <lineage>
        <taxon>Bacteria</taxon>
        <taxon>Bacillati</taxon>
        <taxon>Actinomycetota</taxon>
        <taxon>Actinomycetes</taxon>
        <taxon>Pseudonocardiales</taxon>
        <taxon>Pseudonocardiaceae</taxon>
        <taxon>Saccharopolyspora</taxon>
    </lineage>
</organism>
<dbReference type="STRING" id="418495.SAMN05216215_10303"/>
<gene>
    <name evidence="2" type="ORF">SAMN05216215_10303</name>
</gene>
<dbReference type="EMBL" id="FNOK01000030">
    <property type="protein sequence ID" value="SDY59289.1"/>
    <property type="molecule type" value="Genomic_DNA"/>
</dbReference>
<dbReference type="SUPFAM" id="SSF54427">
    <property type="entry name" value="NTF2-like"/>
    <property type="match status" value="1"/>
</dbReference>
<dbReference type="Proteomes" id="UP000199529">
    <property type="component" value="Unassembled WGS sequence"/>
</dbReference>
<proteinExistence type="predicted"/>
<name>A0A1H3L514_9PSEU</name>
<evidence type="ECO:0000313" key="3">
    <source>
        <dbReference type="Proteomes" id="UP000199529"/>
    </source>
</evidence>
<reference evidence="3" key="1">
    <citation type="submission" date="2016-10" db="EMBL/GenBank/DDBJ databases">
        <authorList>
            <person name="Varghese N."/>
            <person name="Submissions S."/>
        </authorList>
    </citation>
    <scope>NUCLEOTIDE SEQUENCE [LARGE SCALE GENOMIC DNA]</scope>
    <source>
        <strain evidence="3">CGMCC 4.3530</strain>
    </source>
</reference>
<dbReference type="InterPro" id="IPR037401">
    <property type="entry name" value="SnoaL-like"/>
</dbReference>